<proteinExistence type="predicted"/>
<evidence type="ECO:0008006" key="5">
    <source>
        <dbReference type="Google" id="ProtNLM"/>
    </source>
</evidence>
<feature type="signal peptide" evidence="2">
    <location>
        <begin position="1"/>
        <end position="18"/>
    </location>
</feature>
<dbReference type="Proteomes" id="UP000183002">
    <property type="component" value="Unassembled WGS sequence"/>
</dbReference>
<sequence length="260" mass="27681">MTVRALMFLFALGMPVQAQEVPVAGGETIVAGLSQNLVAITTNFTGSEILIYGAVKRDAPIPQGAPLEVVVTVQGPSRPVTVRRKERQFGIWMNTQAVSISAAPSFYAIASSVPLEQALSATEDLRHQVTIPSAIRAVGIAAEAEDAPVFLEALIRLEGEAGDYSLAEGSVTLAESTLFRADVALPANLTEGAYKVRLFITRDGQVVDSHEELITVNKDGLERWIYNLAHAQPLIYGLLSLVLAVAAGWGASAGFGLLRR</sequence>
<evidence type="ECO:0000313" key="3">
    <source>
        <dbReference type="EMBL" id="SEN29153.1"/>
    </source>
</evidence>
<reference evidence="3 4" key="1">
    <citation type="submission" date="2016-10" db="EMBL/GenBank/DDBJ databases">
        <authorList>
            <person name="de Groot N.N."/>
        </authorList>
    </citation>
    <scope>NUCLEOTIDE SEQUENCE [LARGE SCALE GENOMIC DNA]</scope>
    <source>
        <strain evidence="3 4">CGMCC 1.10836</strain>
    </source>
</reference>
<name>A0A1H8FBF4_9RHOB</name>
<keyword evidence="1" id="KW-0812">Transmembrane</keyword>
<keyword evidence="2" id="KW-0732">Signal</keyword>
<keyword evidence="1" id="KW-1133">Transmembrane helix</keyword>
<evidence type="ECO:0000313" key="4">
    <source>
        <dbReference type="Proteomes" id="UP000183002"/>
    </source>
</evidence>
<keyword evidence="4" id="KW-1185">Reference proteome</keyword>
<dbReference type="Pfam" id="PF09608">
    <property type="entry name" value="Alph_Pro_TM"/>
    <property type="match status" value="1"/>
</dbReference>
<evidence type="ECO:0000256" key="1">
    <source>
        <dbReference type="SAM" id="Phobius"/>
    </source>
</evidence>
<organism evidence="3 4">
    <name type="scientific">Pseudorhodobacter antarcticus</name>
    <dbReference type="NCBI Taxonomy" id="1077947"/>
    <lineage>
        <taxon>Bacteria</taxon>
        <taxon>Pseudomonadati</taxon>
        <taxon>Pseudomonadota</taxon>
        <taxon>Alphaproteobacteria</taxon>
        <taxon>Rhodobacterales</taxon>
        <taxon>Paracoccaceae</taxon>
        <taxon>Pseudorhodobacter</taxon>
    </lineage>
</organism>
<keyword evidence="1" id="KW-0472">Membrane</keyword>
<dbReference type="RefSeq" id="WP_082224898.1">
    <property type="nucleotide sequence ID" value="NZ_FOCO01000010.1"/>
</dbReference>
<dbReference type="EMBL" id="FOCO01000010">
    <property type="protein sequence ID" value="SEN29153.1"/>
    <property type="molecule type" value="Genomic_DNA"/>
</dbReference>
<accession>A0A1H8FBF4</accession>
<feature type="chain" id="PRO_5010364355" description="Transmembrane protein (Alph_Pro_TM)" evidence="2">
    <location>
        <begin position="19"/>
        <end position="260"/>
    </location>
</feature>
<gene>
    <name evidence="3" type="ORF">SAMN05216227_1010100</name>
</gene>
<feature type="transmembrane region" description="Helical" evidence="1">
    <location>
        <begin position="234"/>
        <end position="258"/>
    </location>
</feature>
<dbReference type="InterPro" id="IPR019088">
    <property type="entry name" value="CHP02186-rel_TM"/>
</dbReference>
<dbReference type="STRING" id="1077947.SAMN05216227_1010100"/>
<protein>
    <recommendedName>
        <fullName evidence="5">Transmembrane protein (Alph_Pro_TM)</fullName>
    </recommendedName>
</protein>
<evidence type="ECO:0000256" key="2">
    <source>
        <dbReference type="SAM" id="SignalP"/>
    </source>
</evidence>
<dbReference type="AlphaFoldDB" id="A0A1H8FBF4"/>